<evidence type="ECO:0000313" key="3">
    <source>
        <dbReference type="EMBL" id="QDT21623.1"/>
    </source>
</evidence>
<dbReference type="AlphaFoldDB" id="A0A517PQH7"/>
<dbReference type="SUPFAM" id="SSF54637">
    <property type="entry name" value="Thioesterase/thiol ester dehydrase-isomerase"/>
    <property type="match status" value="1"/>
</dbReference>
<name>A0A517PQH7_9PLAN</name>
<dbReference type="RefSeq" id="WP_145186225.1">
    <property type="nucleotide sequence ID" value="NZ_CP036266.1"/>
</dbReference>
<dbReference type="NCBIfam" id="TIGR02447">
    <property type="entry name" value="yiiD_Cterm"/>
    <property type="match status" value="1"/>
</dbReference>
<gene>
    <name evidence="3" type="ORF">HG66A1_34260</name>
</gene>
<reference evidence="3 4" key="1">
    <citation type="submission" date="2019-02" db="EMBL/GenBank/DDBJ databases">
        <title>Deep-cultivation of Planctomycetes and their phenomic and genomic characterization uncovers novel biology.</title>
        <authorList>
            <person name="Wiegand S."/>
            <person name="Jogler M."/>
            <person name="Boedeker C."/>
            <person name="Pinto D."/>
            <person name="Vollmers J."/>
            <person name="Rivas-Marin E."/>
            <person name="Kohn T."/>
            <person name="Peeters S.H."/>
            <person name="Heuer A."/>
            <person name="Rast P."/>
            <person name="Oberbeckmann S."/>
            <person name="Bunk B."/>
            <person name="Jeske O."/>
            <person name="Meyerdierks A."/>
            <person name="Storesund J.E."/>
            <person name="Kallscheuer N."/>
            <person name="Luecker S."/>
            <person name="Lage O.M."/>
            <person name="Pohl T."/>
            <person name="Merkel B.J."/>
            <person name="Hornburger P."/>
            <person name="Mueller R.-W."/>
            <person name="Bruemmer F."/>
            <person name="Labrenz M."/>
            <person name="Spormann A.M."/>
            <person name="Op den Camp H."/>
            <person name="Overmann J."/>
            <person name="Amann R."/>
            <person name="Jetten M.S.M."/>
            <person name="Mascher T."/>
            <person name="Medema M.H."/>
            <person name="Devos D.P."/>
            <person name="Kaster A.-K."/>
            <person name="Ovreas L."/>
            <person name="Rohde M."/>
            <person name="Galperin M.Y."/>
            <person name="Jogler C."/>
        </authorList>
    </citation>
    <scope>NUCLEOTIDE SEQUENCE [LARGE SCALE GENOMIC DNA]</scope>
    <source>
        <strain evidence="3 4">HG66A1</strain>
    </source>
</reference>
<dbReference type="InterPro" id="IPR029069">
    <property type="entry name" value="HotDog_dom_sf"/>
</dbReference>
<feature type="transmembrane region" description="Helical" evidence="1">
    <location>
        <begin position="51"/>
        <end position="70"/>
    </location>
</feature>
<dbReference type="InterPro" id="IPR012660">
    <property type="entry name" value="YiiD_C"/>
</dbReference>
<proteinExistence type="predicted"/>
<evidence type="ECO:0000259" key="2">
    <source>
        <dbReference type="Pfam" id="PF09500"/>
    </source>
</evidence>
<keyword evidence="4" id="KW-1185">Reference proteome</keyword>
<evidence type="ECO:0000313" key="4">
    <source>
        <dbReference type="Proteomes" id="UP000320421"/>
    </source>
</evidence>
<protein>
    <submittedName>
        <fullName evidence="3">Thioesterase (YiiD_Cterm)</fullName>
    </submittedName>
</protein>
<sequence>MLDYDAEEVTVYLHEHIPITRAMQLEVMPPEPDRLRLTARLKPNLNHQETAFGGSIASLGILAGWTLIHLRLHSSERRYKIVIHKSEIEFQRPIEADFEGTCLFPEEPVWETFLASLQRKGRARIELNPQVMVNGKVAATIKGNFVIRELSDF</sequence>
<dbReference type="EMBL" id="CP036266">
    <property type="protein sequence ID" value="QDT21623.1"/>
    <property type="molecule type" value="Genomic_DNA"/>
</dbReference>
<accession>A0A517PQH7</accession>
<keyword evidence="1" id="KW-1133">Transmembrane helix</keyword>
<dbReference type="Pfam" id="PF09500">
    <property type="entry name" value="YiiD_C"/>
    <property type="match status" value="1"/>
</dbReference>
<dbReference type="OrthoDB" id="572024at2"/>
<feature type="domain" description="Thioesterase putative" evidence="2">
    <location>
        <begin position="7"/>
        <end position="148"/>
    </location>
</feature>
<evidence type="ECO:0000256" key="1">
    <source>
        <dbReference type="SAM" id="Phobius"/>
    </source>
</evidence>
<dbReference type="Gene3D" id="3.10.129.10">
    <property type="entry name" value="Hotdog Thioesterase"/>
    <property type="match status" value="1"/>
</dbReference>
<dbReference type="Proteomes" id="UP000320421">
    <property type="component" value="Chromosome"/>
</dbReference>
<keyword evidence="1" id="KW-0812">Transmembrane</keyword>
<keyword evidence="1" id="KW-0472">Membrane</keyword>
<organism evidence="3 4">
    <name type="scientific">Gimesia chilikensis</name>
    <dbReference type="NCBI Taxonomy" id="2605989"/>
    <lineage>
        <taxon>Bacteria</taxon>
        <taxon>Pseudomonadati</taxon>
        <taxon>Planctomycetota</taxon>
        <taxon>Planctomycetia</taxon>
        <taxon>Planctomycetales</taxon>
        <taxon>Planctomycetaceae</taxon>
        <taxon>Gimesia</taxon>
    </lineage>
</organism>